<keyword evidence="7" id="KW-1185">Reference proteome</keyword>
<dbReference type="InterPro" id="IPR029044">
    <property type="entry name" value="Nucleotide-diphossugar_trans"/>
</dbReference>
<dbReference type="HAMAP" id="MF_00057">
    <property type="entry name" value="KdsB"/>
    <property type="match status" value="1"/>
</dbReference>
<gene>
    <name evidence="5" type="primary">kdsB</name>
    <name evidence="6" type="ORF">CLR69_06775</name>
</gene>
<evidence type="ECO:0000256" key="3">
    <source>
        <dbReference type="ARBA" id="ARBA00022695"/>
    </source>
</evidence>
<evidence type="ECO:0000313" key="6">
    <source>
        <dbReference type="EMBL" id="RYC44711.1"/>
    </source>
</evidence>
<protein>
    <recommendedName>
        <fullName evidence="5">3-deoxy-manno-octulosonate cytidylyltransferase</fullName>
        <ecNumber evidence="5">2.7.7.38</ecNumber>
    </recommendedName>
    <alternativeName>
        <fullName evidence="5">CMP-2-keto-3-deoxyoctulosonic acid synthase</fullName>
        <shortName evidence="5">CKS</shortName>
        <shortName evidence="5">CMP-KDO synthase</shortName>
    </alternativeName>
</protein>
<proteinExistence type="inferred from homology"/>
<dbReference type="SUPFAM" id="SSF53448">
    <property type="entry name" value="Nucleotide-diphospho-sugar transferases"/>
    <property type="match status" value="1"/>
</dbReference>
<evidence type="ECO:0000256" key="2">
    <source>
        <dbReference type="ARBA" id="ARBA00022679"/>
    </source>
</evidence>
<dbReference type="Pfam" id="PF02348">
    <property type="entry name" value="CTP_transf_3"/>
    <property type="match status" value="1"/>
</dbReference>
<evidence type="ECO:0000256" key="4">
    <source>
        <dbReference type="ARBA" id="ARBA00022985"/>
    </source>
</evidence>
<comment type="subcellular location">
    <subcellularLocation>
        <location evidence="5">Cytoplasm</location>
    </subcellularLocation>
    <subcellularLocation>
        <location evidence="1">Membrane</location>
    </subcellularLocation>
</comment>
<dbReference type="EC" id="2.7.7.38" evidence="5"/>
<keyword evidence="2 5" id="KW-0808">Transferase</keyword>
<dbReference type="FunFam" id="3.90.550.10:FF:000011">
    <property type="entry name" value="3-deoxy-manno-octulosonate cytidylyltransferase"/>
    <property type="match status" value="1"/>
</dbReference>
<dbReference type="GO" id="GO:0009103">
    <property type="term" value="P:lipopolysaccharide biosynthetic process"/>
    <property type="evidence" value="ECO:0007669"/>
    <property type="project" value="UniProtKB-UniRule"/>
</dbReference>
<keyword evidence="3 5" id="KW-0548">Nucleotidyltransferase</keyword>
<organism evidence="6 7">
    <name type="scientific">Pectobacterium zantedeschiae</name>
    <dbReference type="NCBI Taxonomy" id="2034769"/>
    <lineage>
        <taxon>Bacteria</taxon>
        <taxon>Pseudomonadati</taxon>
        <taxon>Pseudomonadota</taxon>
        <taxon>Gammaproteobacteria</taxon>
        <taxon>Enterobacterales</taxon>
        <taxon>Pectobacteriaceae</taxon>
        <taxon>Pectobacterium</taxon>
    </lineage>
</organism>
<dbReference type="CDD" id="cd02517">
    <property type="entry name" value="CMP-KDO-Synthetase"/>
    <property type="match status" value="1"/>
</dbReference>
<comment type="similarity">
    <text evidence="5">Belongs to the KdsB family.</text>
</comment>
<keyword evidence="5" id="KW-0963">Cytoplasm</keyword>
<dbReference type="GO" id="GO:0008690">
    <property type="term" value="F:3-deoxy-manno-octulosonate cytidylyltransferase activity"/>
    <property type="evidence" value="ECO:0007669"/>
    <property type="project" value="UniProtKB-UniRule"/>
</dbReference>
<evidence type="ECO:0000313" key="7">
    <source>
        <dbReference type="Proteomes" id="UP001138460"/>
    </source>
</evidence>
<accession>A0A9X8P5P9</accession>
<dbReference type="RefSeq" id="WP_131534988.1">
    <property type="nucleotide sequence ID" value="NZ_JBEHFA010000003.1"/>
</dbReference>
<reference evidence="6 7" key="1">
    <citation type="journal article" date="2018" name="Syst. Appl. Microbiol.">
        <title>Pectobacterium zantedeschiae sp. nov. a new species of a soft rot pathogen isolated from Calla lily (Zantedeschia spp.).</title>
        <authorList>
            <person name="Waleron M."/>
            <person name="Misztak A."/>
            <person name="Waleron M."/>
            <person name="Franczuk M."/>
            <person name="Jonca J."/>
            <person name="Wielgomas B."/>
            <person name="Mikicinski A."/>
            <person name="Popovic T."/>
            <person name="Waleron K."/>
        </authorList>
    </citation>
    <scope>NUCLEOTIDE SEQUENCE [LARGE SCALE GENOMIC DNA]</scope>
    <source>
        <strain evidence="6 7">9M</strain>
    </source>
</reference>
<dbReference type="AlphaFoldDB" id="A0A9X8P5P9"/>
<dbReference type="Gene3D" id="3.90.550.10">
    <property type="entry name" value="Spore Coat Polysaccharide Biosynthesis Protein SpsA, Chain A"/>
    <property type="match status" value="1"/>
</dbReference>
<dbReference type="EMBL" id="NWTM01000001">
    <property type="protein sequence ID" value="RYC44711.1"/>
    <property type="molecule type" value="Genomic_DNA"/>
</dbReference>
<dbReference type="NCBIfam" id="NF009905">
    <property type="entry name" value="PRK13368.1"/>
    <property type="match status" value="1"/>
</dbReference>
<comment type="function">
    <text evidence="5">Activates KDO (a required 8-carbon sugar) for incorporation into bacterial lipopolysaccharide in Gram-negative bacteria.</text>
</comment>
<dbReference type="PANTHER" id="PTHR42866:SF2">
    <property type="entry name" value="3-DEOXY-MANNO-OCTULOSONATE CYTIDYLYLTRANSFERASE, MITOCHONDRIAL"/>
    <property type="match status" value="1"/>
</dbReference>
<evidence type="ECO:0000256" key="1">
    <source>
        <dbReference type="ARBA" id="ARBA00004370"/>
    </source>
</evidence>
<dbReference type="OrthoDB" id="9815559at2"/>
<dbReference type="GO" id="GO:0033468">
    <property type="term" value="P:CMP-keto-3-deoxy-D-manno-octulosonic acid biosynthetic process"/>
    <property type="evidence" value="ECO:0007669"/>
    <property type="project" value="UniProtKB-UniRule"/>
</dbReference>
<dbReference type="PANTHER" id="PTHR42866">
    <property type="entry name" value="3-DEOXY-MANNO-OCTULOSONATE CYTIDYLYLTRANSFERASE"/>
    <property type="match status" value="1"/>
</dbReference>
<dbReference type="Proteomes" id="UP001138460">
    <property type="component" value="Unassembled WGS sequence"/>
</dbReference>
<dbReference type="NCBIfam" id="NF003950">
    <property type="entry name" value="PRK05450.1-3"/>
    <property type="match status" value="1"/>
</dbReference>
<dbReference type="NCBIfam" id="TIGR00466">
    <property type="entry name" value="kdsB"/>
    <property type="match status" value="1"/>
</dbReference>
<dbReference type="NCBIfam" id="NF003952">
    <property type="entry name" value="PRK05450.1-5"/>
    <property type="match status" value="1"/>
</dbReference>
<dbReference type="GO" id="GO:0016020">
    <property type="term" value="C:membrane"/>
    <property type="evidence" value="ECO:0007669"/>
    <property type="project" value="UniProtKB-SubCell"/>
</dbReference>
<dbReference type="InterPro" id="IPR003329">
    <property type="entry name" value="Cytidylyl_trans"/>
</dbReference>
<comment type="catalytic activity">
    <reaction evidence="5">
        <text>3-deoxy-alpha-D-manno-oct-2-ulosonate + CTP = CMP-3-deoxy-beta-D-manno-octulosonate + diphosphate</text>
        <dbReference type="Rhea" id="RHEA:23448"/>
        <dbReference type="ChEBI" id="CHEBI:33019"/>
        <dbReference type="ChEBI" id="CHEBI:37563"/>
        <dbReference type="ChEBI" id="CHEBI:85986"/>
        <dbReference type="ChEBI" id="CHEBI:85987"/>
        <dbReference type="EC" id="2.7.7.38"/>
    </reaction>
</comment>
<comment type="pathway">
    <text evidence="5">Nucleotide-sugar biosynthesis; CMP-3-deoxy-D-manno-octulosonate biosynthesis; CMP-3-deoxy-D-manno-octulosonate from 3-deoxy-D-manno-octulosonate and CTP: step 1/1.</text>
</comment>
<name>A0A9X8P5P9_9GAMM</name>
<evidence type="ECO:0000256" key="5">
    <source>
        <dbReference type="HAMAP-Rule" id="MF_00057"/>
    </source>
</evidence>
<keyword evidence="4 5" id="KW-0448">Lipopolysaccharide biosynthesis</keyword>
<dbReference type="InterPro" id="IPR004528">
    <property type="entry name" value="KdsB"/>
</dbReference>
<dbReference type="GO" id="GO:0005829">
    <property type="term" value="C:cytosol"/>
    <property type="evidence" value="ECO:0007669"/>
    <property type="project" value="TreeGrafter"/>
</dbReference>
<sequence length="250" mass="27703">MTFTVIIPARFASSRLPGKPLADINGKPMVVHVMERAQESGAQRVIVATDHPDVEVAVRHAGGEVCLTRADHNSGTERLAEVIERYGFTDDDIIVNVQGDEPLIPSVIIRQVAENLAASKAGMATLAVPIETSEEAFNPNAVKVVTDAEGYALYFSRATIPWDRERFAQSKETIGDHFLRHIGIYAYRAGFVRRYVTWAPSQLEKIELLEQLRVLWYGEKIHVAVAKAIPSVGVDTPEDLTRVRQVMADQ</sequence>
<comment type="caution">
    <text evidence="6">The sequence shown here is derived from an EMBL/GenBank/DDBJ whole genome shotgun (WGS) entry which is preliminary data.</text>
</comment>